<dbReference type="SUPFAM" id="SSF53901">
    <property type="entry name" value="Thiolase-like"/>
    <property type="match status" value="1"/>
</dbReference>
<dbReference type="EMBL" id="AKVJ01000052">
    <property type="protein sequence ID" value="EIW16702.1"/>
    <property type="molecule type" value="Genomic_DNA"/>
</dbReference>
<feature type="non-terminal residue" evidence="4">
    <location>
        <position position="1"/>
    </location>
</feature>
<feature type="domain" description="Carrier" evidence="3">
    <location>
        <begin position="135"/>
        <end position="212"/>
    </location>
</feature>
<dbReference type="GO" id="GO:0006633">
    <property type="term" value="P:fatty acid biosynthetic process"/>
    <property type="evidence" value="ECO:0007669"/>
    <property type="project" value="TreeGrafter"/>
</dbReference>
<dbReference type="PANTHER" id="PTHR43775">
    <property type="entry name" value="FATTY ACID SYNTHASE"/>
    <property type="match status" value="1"/>
</dbReference>
<dbReference type="Gene3D" id="1.10.1200.10">
    <property type="entry name" value="ACP-like"/>
    <property type="match status" value="1"/>
</dbReference>
<dbReference type="PROSITE" id="PS50075">
    <property type="entry name" value="CARRIER"/>
    <property type="match status" value="1"/>
</dbReference>
<dbReference type="InterPro" id="IPR036736">
    <property type="entry name" value="ACP-like_sf"/>
</dbReference>
<dbReference type="InterPro" id="IPR009081">
    <property type="entry name" value="PP-bd_ACP"/>
</dbReference>
<dbReference type="AlphaFoldDB" id="I9AUT7"/>
<dbReference type="InterPro" id="IPR016039">
    <property type="entry name" value="Thiolase-like"/>
</dbReference>
<feature type="non-terminal residue" evidence="4">
    <location>
        <position position="315"/>
    </location>
</feature>
<dbReference type="Pfam" id="PF00109">
    <property type="entry name" value="ketoacyl-synt"/>
    <property type="match status" value="1"/>
</dbReference>
<keyword evidence="5" id="KW-1185">Reference proteome</keyword>
<evidence type="ECO:0000313" key="4">
    <source>
        <dbReference type="EMBL" id="EIW16702.1"/>
    </source>
</evidence>
<reference evidence="4 5" key="1">
    <citation type="journal article" date="2012" name="J. Bacteriol.">
        <title>Draft Genome Sequences for Two Metal-Reducing Pelosinus fermentans Strains Isolated from a Cr(VI)-Contaminated Site and for Type Strain R7.</title>
        <authorList>
            <person name="Brown S.D."/>
            <person name="Podar M."/>
            <person name="Klingeman D.M."/>
            <person name="Johnson C.M."/>
            <person name="Yang Z.K."/>
            <person name="Utturkar S.M."/>
            <person name="Land M.L."/>
            <person name="Mosher J.J."/>
            <person name="Hurt R.A.Jr."/>
            <person name="Phelps T.J."/>
            <person name="Palumbo A.V."/>
            <person name="Arkin A.P."/>
            <person name="Hazen T.C."/>
            <person name="Elias D.A."/>
        </authorList>
    </citation>
    <scope>NUCLEOTIDE SEQUENCE [LARGE SCALE GENOMIC DNA]</scope>
    <source>
        <strain evidence="4 5">B4</strain>
    </source>
</reference>
<dbReference type="InterPro" id="IPR020806">
    <property type="entry name" value="PKS_PP-bd"/>
</dbReference>
<dbReference type="GO" id="GO:0005737">
    <property type="term" value="C:cytoplasm"/>
    <property type="evidence" value="ECO:0007669"/>
    <property type="project" value="TreeGrafter"/>
</dbReference>
<dbReference type="GO" id="GO:0004312">
    <property type="term" value="F:fatty acid synthase activity"/>
    <property type="evidence" value="ECO:0007669"/>
    <property type="project" value="TreeGrafter"/>
</dbReference>
<evidence type="ECO:0000256" key="1">
    <source>
        <dbReference type="ARBA" id="ARBA00022450"/>
    </source>
</evidence>
<dbReference type="GO" id="GO:0071770">
    <property type="term" value="P:DIM/DIP cell wall layer assembly"/>
    <property type="evidence" value="ECO:0007669"/>
    <property type="project" value="TreeGrafter"/>
</dbReference>
<accession>I9AUT7</accession>
<organism evidence="4 5">
    <name type="scientific">Pelosinus fermentans B4</name>
    <dbReference type="NCBI Taxonomy" id="1149862"/>
    <lineage>
        <taxon>Bacteria</taxon>
        <taxon>Bacillati</taxon>
        <taxon>Bacillota</taxon>
        <taxon>Negativicutes</taxon>
        <taxon>Selenomonadales</taxon>
        <taxon>Sporomusaceae</taxon>
        <taxon>Pelosinus</taxon>
    </lineage>
</organism>
<dbReference type="SUPFAM" id="SSF47336">
    <property type="entry name" value="ACP-like"/>
    <property type="match status" value="1"/>
</dbReference>
<dbReference type="Pfam" id="PF00550">
    <property type="entry name" value="PP-binding"/>
    <property type="match status" value="1"/>
</dbReference>
<dbReference type="Gene3D" id="3.40.50.720">
    <property type="entry name" value="NAD(P)-binding Rossmann-like Domain"/>
    <property type="match status" value="1"/>
</dbReference>
<dbReference type="SMART" id="SM00823">
    <property type="entry name" value="PKS_PP"/>
    <property type="match status" value="1"/>
</dbReference>
<gene>
    <name evidence="4" type="ORF">FB4_4670</name>
</gene>
<dbReference type="GO" id="GO:0031177">
    <property type="term" value="F:phosphopantetheine binding"/>
    <property type="evidence" value="ECO:0007669"/>
    <property type="project" value="InterPro"/>
</dbReference>
<comment type="caution">
    <text evidence="4">The sequence shown here is derived from an EMBL/GenBank/DDBJ whole genome shotgun (WGS) entry which is preliminary data.</text>
</comment>
<dbReference type="InterPro" id="IPR050091">
    <property type="entry name" value="PKS_NRPS_Biosynth_Enz"/>
</dbReference>
<name>I9AUT7_9FIRM</name>
<dbReference type="InterPro" id="IPR014030">
    <property type="entry name" value="Ketoacyl_synth_N"/>
</dbReference>
<dbReference type="Proteomes" id="UP000004324">
    <property type="component" value="Unassembled WGS sequence"/>
</dbReference>
<sequence length="315" mass="35950">ILGDFGSCDYAIGNRFQMAYAHYRQEKQLEGKAYGKSLVINWPLWKDGGMGVGEEENSKLYLKSSGQRFLEAEEGVGIFDQLLTQNKTQHLIVVGERSRVQRFLRLSSQEQPVVATSMASMSARQGRRAEMKGFTLEQCIEWDLKEQASQLLKIPRDKLERDENLAEFGFDSIALTQFSNLLTHHYGIEVTPAIFFGYSTLERLTQYYLKEHQDMLQRFYQETHAKPVINPQQIPAVTLTSKRQAATQSRFIKKQASQQIQEQEPIAIIGMSGRFPEARTVDEMWQILASGKDVIQDFPADRFSGKGKSPYQYGA</sequence>
<keyword evidence="2" id="KW-0597">Phosphoprotein</keyword>
<evidence type="ECO:0000256" key="2">
    <source>
        <dbReference type="ARBA" id="ARBA00022553"/>
    </source>
</evidence>
<dbReference type="PANTHER" id="PTHR43775:SF37">
    <property type="entry name" value="SI:DKEY-61P9.11"/>
    <property type="match status" value="1"/>
</dbReference>
<dbReference type="OrthoDB" id="9778690at2"/>
<dbReference type="Gene3D" id="3.40.47.10">
    <property type="match status" value="1"/>
</dbReference>
<protein>
    <submittedName>
        <fullName evidence="4">Phosphopantetheine-binding protein</fullName>
    </submittedName>
</protein>
<dbReference type="GO" id="GO:0005886">
    <property type="term" value="C:plasma membrane"/>
    <property type="evidence" value="ECO:0007669"/>
    <property type="project" value="TreeGrafter"/>
</dbReference>
<dbReference type="RefSeq" id="WP_007936825.1">
    <property type="nucleotide sequence ID" value="NZ_AKVJ01000052.1"/>
</dbReference>
<keyword evidence="1" id="KW-0596">Phosphopantetheine</keyword>
<evidence type="ECO:0000313" key="5">
    <source>
        <dbReference type="Proteomes" id="UP000004324"/>
    </source>
</evidence>
<evidence type="ECO:0000259" key="3">
    <source>
        <dbReference type="PROSITE" id="PS50075"/>
    </source>
</evidence>
<proteinExistence type="predicted"/>